<evidence type="ECO:0000313" key="2">
    <source>
        <dbReference type="EMBL" id="QHB33853.1"/>
    </source>
</evidence>
<sequence>MKVYILRKIFLVFFLFFISCVTLASNTKSLSPEEVVSEFYHDYLVAAEMPDMESANDYSLKTIFKYTTEHLRAFRDSDDSDADYFLDAQDICEEWKKNIYTKTLSKNDQLAVVNLKLGYGKGVSLYTIGLVKIKRKWLINSVKPTFRSSVYCPGEQR</sequence>
<reference evidence="3" key="1">
    <citation type="submission" date="2019-09" db="EMBL/GenBank/DDBJ databases">
        <title>Yersinia canariae sp. nov., isolated from a human yersiniosis case.</title>
        <authorList>
            <person name="Nguyen S.V."/>
            <person name="Greig D."/>
            <person name="Hurley D."/>
            <person name="Cao Y."/>
            <person name="McCabe E."/>
            <person name="Mitchell M."/>
            <person name="Jenkins C."/>
            <person name="Fanning S."/>
        </authorList>
    </citation>
    <scope>NUCLEOTIDE SEQUENCE [LARGE SCALE GENOMIC DNA]</scope>
    <source>
        <strain evidence="3">NCTC 14382</strain>
    </source>
</reference>
<protein>
    <submittedName>
        <fullName evidence="2">DUF3828 domain-containing protein</fullName>
    </submittedName>
</protein>
<accession>A0A857F2G1</accession>
<dbReference type="AlphaFoldDB" id="A0A857F2G1"/>
<feature type="chain" id="PRO_5032529554" evidence="1">
    <location>
        <begin position="25"/>
        <end position="157"/>
    </location>
</feature>
<proteinExistence type="predicted"/>
<dbReference type="EMBL" id="CP043727">
    <property type="protein sequence ID" value="QHB33853.1"/>
    <property type="molecule type" value="Genomic_DNA"/>
</dbReference>
<evidence type="ECO:0000256" key="1">
    <source>
        <dbReference type="SAM" id="SignalP"/>
    </source>
</evidence>
<name>A0A857F2G1_9GAMM</name>
<dbReference type="Proteomes" id="UP000464402">
    <property type="component" value="Chromosome"/>
</dbReference>
<keyword evidence="3" id="KW-1185">Reference proteome</keyword>
<gene>
    <name evidence="2" type="ORF">F0T03_17930</name>
</gene>
<evidence type="ECO:0000313" key="3">
    <source>
        <dbReference type="Proteomes" id="UP000464402"/>
    </source>
</evidence>
<keyword evidence="1" id="KW-0732">Signal</keyword>
<organism evidence="2 3">
    <name type="scientific">Yersinia canariae</name>
    <dbReference type="NCBI Taxonomy" id="2607663"/>
    <lineage>
        <taxon>Bacteria</taxon>
        <taxon>Pseudomonadati</taxon>
        <taxon>Pseudomonadota</taxon>
        <taxon>Gammaproteobacteria</taxon>
        <taxon>Enterobacterales</taxon>
        <taxon>Yersiniaceae</taxon>
        <taxon>Yersinia</taxon>
    </lineage>
</organism>
<feature type="signal peptide" evidence="1">
    <location>
        <begin position="1"/>
        <end position="24"/>
    </location>
</feature>
<dbReference type="KEGG" id="yca:F0T03_17930"/>
<dbReference type="Gene3D" id="3.10.450.50">
    <property type="match status" value="1"/>
</dbReference>
<dbReference type="PROSITE" id="PS51257">
    <property type="entry name" value="PROKAR_LIPOPROTEIN"/>
    <property type="match status" value="1"/>
</dbReference>